<evidence type="ECO:0000256" key="1">
    <source>
        <dbReference type="PIRSR" id="PIRSR601310-1"/>
    </source>
</evidence>
<dbReference type="InterPro" id="IPR011146">
    <property type="entry name" value="HIT-like"/>
</dbReference>
<dbReference type="GO" id="GO:0003824">
    <property type="term" value="F:catalytic activity"/>
    <property type="evidence" value="ECO:0007669"/>
    <property type="project" value="InterPro"/>
</dbReference>
<protein>
    <submittedName>
        <fullName evidence="5">Protein kinase C inhibitor</fullName>
    </submittedName>
</protein>
<comment type="caution">
    <text evidence="5">The sequence shown here is derived from an EMBL/GenBank/DDBJ whole genome shotgun (WGS) entry which is preliminary data.</text>
</comment>
<dbReference type="Pfam" id="PF11969">
    <property type="entry name" value="DcpS_C"/>
    <property type="match status" value="1"/>
</dbReference>
<evidence type="ECO:0000256" key="2">
    <source>
        <dbReference type="PIRSR" id="PIRSR601310-3"/>
    </source>
</evidence>
<name>K2FTK4_9BACT</name>
<evidence type="ECO:0000256" key="3">
    <source>
        <dbReference type="PROSITE-ProRule" id="PRU00464"/>
    </source>
</evidence>
<evidence type="ECO:0000313" key="5">
    <source>
        <dbReference type="EMBL" id="EKE26223.1"/>
    </source>
</evidence>
<dbReference type="Gene3D" id="3.30.428.10">
    <property type="entry name" value="HIT-like"/>
    <property type="match status" value="1"/>
</dbReference>
<feature type="short sequence motif" description="Histidine triad motif" evidence="2 3">
    <location>
        <begin position="94"/>
        <end position="98"/>
    </location>
</feature>
<dbReference type="SUPFAM" id="SSF54197">
    <property type="entry name" value="HIT-like"/>
    <property type="match status" value="1"/>
</dbReference>
<feature type="domain" description="HIT" evidence="4">
    <location>
        <begin position="3"/>
        <end position="102"/>
    </location>
</feature>
<accession>K2FTK4</accession>
<dbReference type="AlphaFoldDB" id="K2FTK4"/>
<reference evidence="5" key="1">
    <citation type="journal article" date="2012" name="Science">
        <title>Fermentation, hydrogen, and sulfur metabolism in multiple uncultivated bacterial phyla.</title>
        <authorList>
            <person name="Wrighton K.C."/>
            <person name="Thomas B.C."/>
            <person name="Sharon I."/>
            <person name="Miller C.S."/>
            <person name="Castelle C.J."/>
            <person name="VerBerkmoes N.C."/>
            <person name="Wilkins M.J."/>
            <person name="Hettich R.L."/>
            <person name="Lipton M.S."/>
            <person name="Williams K.H."/>
            <person name="Long P.E."/>
            <person name="Banfield J.F."/>
        </authorList>
    </citation>
    <scope>NUCLEOTIDE SEQUENCE [LARGE SCALE GENOMIC DNA]</scope>
</reference>
<dbReference type="PROSITE" id="PS51084">
    <property type="entry name" value="HIT_2"/>
    <property type="match status" value="1"/>
</dbReference>
<dbReference type="EMBL" id="AMFJ01000889">
    <property type="protein sequence ID" value="EKE26223.1"/>
    <property type="molecule type" value="Genomic_DNA"/>
</dbReference>
<feature type="active site" description="Tele-AMP-histidine intermediate" evidence="1">
    <location>
        <position position="96"/>
    </location>
</feature>
<dbReference type="InterPro" id="IPR001310">
    <property type="entry name" value="Histidine_triad_HIT"/>
</dbReference>
<gene>
    <name evidence="5" type="primary">pkcI</name>
    <name evidence="5" type="ORF">ACD_4C00373G0003</name>
</gene>
<dbReference type="InterPro" id="IPR036265">
    <property type="entry name" value="HIT-like_sf"/>
</dbReference>
<proteinExistence type="predicted"/>
<organism evidence="5">
    <name type="scientific">uncultured bacterium</name>
    <name type="common">gcode 4</name>
    <dbReference type="NCBI Taxonomy" id="1234023"/>
    <lineage>
        <taxon>Bacteria</taxon>
        <taxon>environmental samples</taxon>
    </lineage>
</organism>
<sequence length="102" mass="12422">MCIFCKIISKEIPSSPIYENDSYIVLNDLHPKSPIHMLIIPKKHIETITDLEDNDEELIWWMFLLARDIAKDKNISWYKLQFNVWKDWWQEIFHIHLHFLAN</sequence>
<dbReference type="PRINTS" id="PR00332">
    <property type="entry name" value="HISTRIAD"/>
</dbReference>
<evidence type="ECO:0000259" key="4">
    <source>
        <dbReference type="PROSITE" id="PS51084"/>
    </source>
</evidence>
<dbReference type="PANTHER" id="PTHR23089">
    <property type="entry name" value="HISTIDINE TRIAD HIT PROTEIN"/>
    <property type="match status" value="1"/>
</dbReference>